<feature type="compositionally biased region" description="Gly residues" evidence="1">
    <location>
        <begin position="382"/>
        <end position="393"/>
    </location>
</feature>
<feature type="compositionally biased region" description="Gly residues" evidence="1">
    <location>
        <begin position="240"/>
        <end position="256"/>
    </location>
</feature>
<dbReference type="EnsemblMetazoa" id="AMAM003378-RA">
    <property type="protein sequence ID" value="AMAM003378-PA"/>
    <property type="gene ID" value="AMAM003378"/>
</dbReference>
<feature type="region of interest" description="Disordered" evidence="1">
    <location>
        <begin position="226"/>
        <end position="282"/>
    </location>
</feature>
<evidence type="ECO:0000256" key="1">
    <source>
        <dbReference type="SAM" id="MobiDB-lite"/>
    </source>
</evidence>
<organism evidence="2 3">
    <name type="scientific">Anopheles maculatus</name>
    <dbReference type="NCBI Taxonomy" id="74869"/>
    <lineage>
        <taxon>Eukaryota</taxon>
        <taxon>Metazoa</taxon>
        <taxon>Ecdysozoa</taxon>
        <taxon>Arthropoda</taxon>
        <taxon>Hexapoda</taxon>
        <taxon>Insecta</taxon>
        <taxon>Pterygota</taxon>
        <taxon>Neoptera</taxon>
        <taxon>Endopterygota</taxon>
        <taxon>Diptera</taxon>
        <taxon>Nematocera</taxon>
        <taxon>Culicoidea</taxon>
        <taxon>Culicidae</taxon>
        <taxon>Anophelinae</taxon>
        <taxon>Anopheles</taxon>
        <taxon>Anopheles maculatus group</taxon>
    </lineage>
</organism>
<protein>
    <submittedName>
        <fullName evidence="2">Uncharacterized protein</fullName>
    </submittedName>
</protein>
<proteinExistence type="predicted"/>
<sequence>QHLPGVQPHTTDLVDSIDDIVPTINLLPATTNPLVIPQLQGDLADSIILTPNQLSSLSLVEQHFIDNISGLKAVSEIDPLTVNGPVDISKLMLLKKVDEEFLKERQLQKQQQQAFQHAPEQHDGEARGVKMWYSALPKPLHVNNFQLRRLAGGYVTNRKLLTIRRNLLQETASLEGRRLMSPGGTSSSSTTPHSPLGASATRTASTLIGGRSGNDILLASLASPTGAGKGKIGNDQTGSINGGGGIGSPTGGGIGSGSAAMNRNSSTNRGQRRLILTPQQGGRSEKLSCLLSNAYFKNLISSMQQSKELTQQNSTTAVLGGKNVDDEVGSAAASIIAPSDQRTTMHALKRSASSLTALSNKRMKIINNLHNSTAPPSVLLQGSGGGGGGGGNSGKNKSKVL</sequence>
<reference evidence="2" key="2">
    <citation type="submission" date="2020-05" db="UniProtKB">
        <authorList>
            <consortium name="EnsemblMetazoa"/>
        </authorList>
    </citation>
    <scope>IDENTIFICATION</scope>
    <source>
        <strain evidence="2">maculatus3</strain>
    </source>
</reference>
<evidence type="ECO:0000313" key="3">
    <source>
        <dbReference type="Proteomes" id="UP000075901"/>
    </source>
</evidence>
<dbReference type="AlphaFoldDB" id="A0A182SBD1"/>
<feature type="region of interest" description="Disordered" evidence="1">
    <location>
        <begin position="372"/>
        <end position="401"/>
    </location>
</feature>
<feature type="compositionally biased region" description="Low complexity" evidence="1">
    <location>
        <begin position="181"/>
        <end position="197"/>
    </location>
</feature>
<reference evidence="3" key="1">
    <citation type="submission" date="2013-09" db="EMBL/GenBank/DDBJ databases">
        <title>The Genome Sequence of Anopheles maculatus species B.</title>
        <authorList>
            <consortium name="The Broad Institute Genomics Platform"/>
            <person name="Neafsey D.E."/>
            <person name="Besansky N."/>
            <person name="Howell P."/>
            <person name="Walton C."/>
            <person name="Young S.K."/>
            <person name="Zeng Q."/>
            <person name="Gargeya S."/>
            <person name="Fitzgerald M."/>
            <person name="Haas B."/>
            <person name="Abouelleil A."/>
            <person name="Allen A.W."/>
            <person name="Alvarado L."/>
            <person name="Arachchi H.M."/>
            <person name="Berlin A.M."/>
            <person name="Chapman S.B."/>
            <person name="Gainer-Dewar J."/>
            <person name="Goldberg J."/>
            <person name="Griggs A."/>
            <person name="Gujja S."/>
            <person name="Hansen M."/>
            <person name="Howarth C."/>
            <person name="Imamovic A."/>
            <person name="Ireland A."/>
            <person name="Larimer J."/>
            <person name="McCowan C."/>
            <person name="Murphy C."/>
            <person name="Pearson M."/>
            <person name="Poon T.W."/>
            <person name="Priest M."/>
            <person name="Roberts A."/>
            <person name="Saif S."/>
            <person name="Shea T."/>
            <person name="Sisk P."/>
            <person name="Sykes S."/>
            <person name="Wortman J."/>
            <person name="Nusbaum C."/>
            <person name="Birren B."/>
        </authorList>
    </citation>
    <scope>NUCLEOTIDE SEQUENCE [LARGE SCALE GENOMIC DNA]</scope>
    <source>
        <strain evidence="3">maculatus3</strain>
    </source>
</reference>
<dbReference type="Proteomes" id="UP000075901">
    <property type="component" value="Unassembled WGS sequence"/>
</dbReference>
<name>A0A182SBD1_9DIPT</name>
<keyword evidence="3" id="KW-1185">Reference proteome</keyword>
<dbReference type="VEuPathDB" id="VectorBase:AMAM003378"/>
<accession>A0A182SBD1</accession>
<feature type="compositionally biased region" description="Polar residues" evidence="1">
    <location>
        <begin position="259"/>
        <end position="269"/>
    </location>
</feature>
<feature type="region of interest" description="Disordered" evidence="1">
    <location>
        <begin position="174"/>
        <end position="199"/>
    </location>
</feature>
<evidence type="ECO:0000313" key="2">
    <source>
        <dbReference type="EnsemblMetazoa" id="AMAM003378-PA"/>
    </source>
</evidence>